<accession>A0ABW6WDC6</accession>
<evidence type="ECO:0000313" key="2">
    <source>
        <dbReference type="EMBL" id="MFF5290191.1"/>
    </source>
</evidence>
<dbReference type="GO" id="GO:0016787">
    <property type="term" value="F:hydrolase activity"/>
    <property type="evidence" value="ECO:0007669"/>
    <property type="project" value="UniProtKB-KW"/>
</dbReference>
<dbReference type="InterPro" id="IPR005152">
    <property type="entry name" value="Lipase_secreted"/>
</dbReference>
<name>A0ABW6WDC6_9ACTN</name>
<feature type="chain" id="PRO_5047345538" evidence="1">
    <location>
        <begin position="22"/>
        <end position="403"/>
    </location>
</feature>
<dbReference type="RefSeq" id="WP_085944306.1">
    <property type="nucleotide sequence ID" value="NZ_JBIAZU010000002.1"/>
</dbReference>
<evidence type="ECO:0000313" key="3">
    <source>
        <dbReference type="Proteomes" id="UP001602245"/>
    </source>
</evidence>
<protein>
    <submittedName>
        <fullName evidence="2">Alpha/beta hydrolase family protein</fullName>
        <ecNumber evidence="2">3.4.-.-</ecNumber>
    </submittedName>
</protein>
<sequence length="403" mass="42649">MRRTLSLGIAGALIASSLVVAGQPATAATGRLVSATALHTYATRADVDAALTADKFDPGTDRFGVRTYRLIYRTIDATGRQTTASGLVALPINNSKQLRTVSFGHGTEIYKGDAPSTSDDVFLIGPALTFASAGFAAVAPDYLGLGAGPGPHPWMDVPSETTAELDLLRAARVFVGGQGRQLTRDVYASGFSQGASAALGLARALQQGADPWFRAAAVAPISGAYDFRHAAIPSLFTPEVNPLLASAYTTYLLVAFDRLHDIYPDPGYVFQRPYVGLPKLFDGTHQGLEVLMALPATIDDLLTPRGKALLLHPTGRFADALAVLDSVCTDWAPRMPVRLYYSPGDEEAVNANTEHCHAALAGHGVAAPTINLGVDIDYNGFVHEGSEVLGVPQVTRWFTQLSS</sequence>
<dbReference type="PIRSF" id="PIRSF029171">
    <property type="entry name" value="Esterase_LipA"/>
    <property type="match status" value="1"/>
</dbReference>
<dbReference type="Gene3D" id="1.10.260.160">
    <property type="match status" value="1"/>
</dbReference>
<dbReference type="SUPFAM" id="SSF53474">
    <property type="entry name" value="alpha/beta-Hydrolases"/>
    <property type="match status" value="1"/>
</dbReference>
<organism evidence="2 3">
    <name type="scientific">Paractinoplanes globisporus</name>
    <dbReference type="NCBI Taxonomy" id="113565"/>
    <lineage>
        <taxon>Bacteria</taxon>
        <taxon>Bacillati</taxon>
        <taxon>Actinomycetota</taxon>
        <taxon>Actinomycetes</taxon>
        <taxon>Micromonosporales</taxon>
        <taxon>Micromonosporaceae</taxon>
        <taxon>Paractinoplanes</taxon>
    </lineage>
</organism>
<reference evidence="2 3" key="1">
    <citation type="submission" date="2024-10" db="EMBL/GenBank/DDBJ databases">
        <title>The Natural Products Discovery Center: Release of the First 8490 Sequenced Strains for Exploring Actinobacteria Biosynthetic Diversity.</title>
        <authorList>
            <person name="Kalkreuter E."/>
            <person name="Kautsar S.A."/>
            <person name="Yang D."/>
            <person name="Bader C.D."/>
            <person name="Teijaro C.N."/>
            <person name="Fluegel L."/>
            <person name="Davis C.M."/>
            <person name="Simpson J.R."/>
            <person name="Lauterbach L."/>
            <person name="Steele A.D."/>
            <person name="Gui C."/>
            <person name="Meng S."/>
            <person name="Li G."/>
            <person name="Viehrig K."/>
            <person name="Ye F."/>
            <person name="Su P."/>
            <person name="Kiefer A.F."/>
            <person name="Nichols A."/>
            <person name="Cepeda A.J."/>
            <person name="Yan W."/>
            <person name="Fan B."/>
            <person name="Jiang Y."/>
            <person name="Adhikari A."/>
            <person name="Zheng C.-J."/>
            <person name="Schuster L."/>
            <person name="Cowan T.M."/>
            <person name="Smanski M.J."/>
            <person name="Chevrette M.G."/>
            <person name="De Carvalho L.P.S."/>
            <person name="Shen B."/>
        </authorList>
    </citation>
    <scope>NUCLEOTIDE SEQUENCE [LARGE SCALE GENOMIC DNA]</scope>
    <source>
        <strain evidence="2 3">NPDC000087</strain>
    </source>
</reference>
<dbReference type="Gene3D" id="3.40.50.1820">
    <property type="entry name" value="alpha/beta hydrolase"/>
    <property type="match status" value="1"/>
</dbReference>
<proteinExistence type="predicted"/>
<dbReference type="Proteomes" id="UP001602245">
    <property type="component" value="Unassembled WGS sequence"/>
</dbReference>
<keyword evidence="1" id="KW-0732">Signal</keyword>
<dbReference type="PANTHER" id="PTHR34853">
    <property type="match status" value="1"/>
</dbReference>
<dbReference type="EMBL" id="JBIAZU010000002">
    <property type="protein sequence ID" value="MFF5290191.1"/>
    <property type="molecule type" value="Genomic_DNA"/>
</dbReference>
<dbReference type="PANTHER" id="PTHR34853:SF1">
    <property type="entry name" value="LIPASE 5"/>
    <property type="match status" value="1"/>
</dbReference>
<keyword evidence="3" id="KW-1185">Reference proteome</keyword>
<feature type="signal peptide" evidence="1">
    <location>
        <begin position="1"/>
        <end position="21"/>
    </location>
</feature>
<dbReference type="EC" id="3.4.-.-" evidence="2"/>
<keyword evidence="2" id="KW-0378">Hydrolase</keyword>
<evidence type="ECO:0000256" key="1">
    <source>
        <dbReference type="SAM" id="SignalP"/>
    </source>
</evidence>
<comment type="caution">
    <text evidence="2">The sequence shown here is derived from an EMBL/GenBank/DDBJ whole genome shotgun (WGS) entry which is preliminary data.</text>
</comment>
<dbReference type="InterPro" id="IPR029058">
    <property type="entry name" value="AB_hydrolase_fold"/>
</dbReference>
<gene>
    <name evidence="2" type="ORF">ACFY35_12155</name>
</gene>